<gene>
    <name evidence="5" type="ORF">EB796_023782</name>
</gene>
<evidence type="ECO:0000313" key="6">
    <source>
        <dbReference type="Proteomes" id="UP000593567"/>
    </source>
</evidence>
<feature type="region of interest" description="Disordered" evidence="3">
    <location>
        <begin position="150"/>
        <end position="184"/>
    </location>
</feature>
<feature type="domain" description="CCDC92/74 N-terminal" evidence="4">
    <location>
        <begin position="10"/>
        <end position="58"/>
    </location>
</feature>
<dbReference type="InterPro" id="IPR039496">
    <property type="entry name" value="CCDC92/74_N"/>
</dbReference>
<name>A0A7J7IWI5_BUGNE</name>
<evidence type="ECO:0000256" key="3">
    <source>
        <dbReference type="SAM" id="MobiDB-lite"/>
    </source>
</evidence>
<dbReference type="OrthoDB" id="6287752at2759"/>
<dbReference type="Proteomes" id="UP000593567">
    <property type="component" value="Unassembled WGS sequence"/>
</dbReference>
<dbReference type="Pfam" id="PF14916">
    <property type="entry name" value="CCDC92"/>
    <property type="match status" value="1"/>
</dbReference>
<keyword evidence="1 2" id="KW-0175">Coiled coil</keyword>
<dbReference type="AlphaFoldDB" id="A0A7J7IWI5"/>
<accession>A0A7J7IWI5</accession>
<comment type="caution">
    <text evidence="5">The sequence shown here is derived from an EMBL/GenBank/DDBJ whole genome shotgun (WGS) entry which is preliminary data.</text>
</comment>
<proteinExistence type="predicted"/>
<dbReference type="Gene3D" id="1.20.5.170">
    <property type="match status" value="1"/>
</dbReference>
<protein>
    <submittedName>
        <fullName evidence="5">CCDC92</fullName>
    </submittedName>
</protein>
<evidence type="ECO:0000256" key="2">
    <source>
        <dbReference type="SAM" id="Coils"/>
    </source>
</evidence>
<feature type="coiled-coil region" evidence="2">
    <location>
        <begin position="2"/>
        <end position="101"/>
    </location>
</feature>
<evidence type="ECO:0000313" key="5">
    <source>
        <dbReference type="EMBL" id="KAF6017917.1"/>
    </source>
</evidence>
<evidence type="ECO:0000259" key="4">
    <source>
        <dbReference type="Pfam" id="PF14916"/>
    </source>
</evidence>
<dbReference type="InterPro" id="IPR040370">
    <property type="entry name" value="CCDC74A/CCDC74B/CCDC92"/>
</dbReference>
<reference evidence="5" key="1">
    <citation type="submission" date="2020-06" db="EMBL/GenBank/DDBJ databases">
        <title>Draft genome of Bugula neritina, a colonial animal packing powerful symbionts and potential medicines.</title>
        <authorList>
            <person name="Rayko M."/>
        </authorList>
    </citation>
    <scope>NUCLEOTIDE SEQUENCE [LARGE SCALE GENOMIC DNA]</scope>
    <source>
        <strain evidence="5">Kwan_BN1</strain>
    </source>
</reference>
<organism evidence="5 6">
    <name type="scientific">Bugula neritina</name>
    <name type="common">Brown bryozoan</name>
    <name type="synonym">Sertularia neritina</name>
    <dbReference type="NCBI Taxonomy" id="10212"/>
    <lineage>
        <taxon>Eukaryota</taxon>
        <taxon>Metazoa</taxon>
        <taxon>Spiralia</taxon>
        <taxon>Lophotrochozoa</taxon>
        <taxon>Bryozoa</taxon>
        <taxon>Gymnolaemata</taxon>
        <taxon>Cheilostomatida</taxon>
        <taxon>Flustrina</taxon>
        <taxon>Buguloidea</taxon>
        <taxon>Bugulidae</taxon>
        <taxon>Bugula</taxon>
    </lineage>
</organism>
<sequence>MISQLESEKQNLQSSLLFMQQEHSNTLRALHEEIAGLQKKCRELTFELTMRDASGSQTSLEDKDERIKELERELNEKESQNKNLEDELISKITDMKDLKTQLKKGEKRFMEELKGKDQQILTLKVELNNKGSTIAYLTTEMHRFKVAEKLEAVPSPPSSSHGTRRKPKRLSSASDIESRPVTAKTKSTVSDAEVFLTRAVIATTDVDQEAMNIKPTPPVLPPIIDGEARKSHSRRQKLLQRRLDIKSGTDYTKLAVDKLAANTNTWVHEPKATK</sequence>
<feature type="region of interest" description="Disordered" evidence="3">
    <location>
        <begin position="212"/>
        <end position="234"/>
    </location>
</feature>
<dbReference type="PANTHER" id="PTHR14882">
    <property type="entry name" value="COILED-COIL DOMAIN-CONTAINING 74A"/>
    <property type="match status" value="1"/>
</dbReference>
<evidence type="ECO:0000256" key="1">
    <source>
        <dbReference type="ARBA" id="ARBA00023054"/>
    </source>
</evidence>
<keyword evidence="6" id="KW-1185">Reference proteome</keyword>
<dbReference type="PANTHER" id="PTHR14882:SF1">
    <property type="entry name" value="CCDC92 DOMAIN-CONTAINING PROTEIN"/>
    <property type="match status" value="1"/>
</dbReference>
<dbReference type="EMBL" id="VXIV02003351">
    <property type="protein sequence ID" value="KAF6017917.1"/>
    <property type="molecule type" value="Genomic_DNA"/>
</dbReference>